<protein>
    <submittedName>
        <fullName evidence="11">ABC transporter ATP-binding protein</fullName>
    </submittedName>
</protein>
<dbReference type="GO" id="GO:0005524">
    <property type="term" value="F:ATP binding"/>
    <property type="evidence" value="ECO:0007669"/>
    <property type="project" value="UniProtKB-KW"/>
</dbReference>
<evidence type="ECO:0000256" key="4">
    <source>
        <dbReference type="ARBA" id="ARBA00022741"/>
    </source>
</evidence>
<dbReference type="SUPFAM" id="SSF52540">
    <property type="entry name" value="P-loop containing nucleoside triphosphate hydrolases"/>
    <property type="match status" value="1"/>
</dbReference>
<keyword evidence="5 11" id="KW-0067">ATP-binding</keyword>
<reference evidence="10 13" key="3">
    <citation type="submission" date="2024-01" db="EMBL/GenBank/DDBJ databases">
        <title>The diversity of rhizobia nodulating Mimosa spp. in eleven states of Brazil covering several biomes is determined by host plant, location, and edaphic factors.</title>
        <authorList>
            <person name="Rouws L."/>
            <person name="Barauna A."/>
            <person name="Beukes C."/>
            <person name="De Faria S.M."/>
            <person name="Gross E."/>
            <person name="Dos Reis Junior F.B."/>
            <person name="Simon M."/>
            <person name="Maluk M."/>
            <person name="Odee D.W."/>
            <person name="Kenicer G."/>
            <person name="Young J.P.W."/>
            <person name="Reis V.M."/>
            <person name="Zilli J."/>
            <person name="James E.K."/>
        </authorList>
    </citation>
    <scope>NUCLEOTIDE SEQUENCE [LARGE SCALE GENOMIC DNA]</scope>
    <source>
        <strain evidence="10 13">JPY530</strain>
    </source>
</reference>
<keyword evidence="2" id="KW-1003">Cell membrane</keyword>
<dbReference type="GO" id="GO:0098796">
    <property type="term" value="C:membrane protein complex"/>
    <property type="evidence" value="ECO:0007669"/>
    <property type="project" value="UniProtKB-ARBA"/>
</dbReference>
<evidence type="ECO:0000256" key="1">
    <source>
        <dbReference type="ARBA" id="ARBA00022448"/>
    </source>
</evidence>
<dbReference type="EMBL" id="JAZHGA010000020">
    <property type="protein sequence ID" value="MEM5342963.1"/>
    <property type="molecule type" value="Genomic_DNA"/>
</dbReference>
<evidence type="ECO:0000256" key="3">
    <source>
        <dbReference type="ARBA" id="ARBA00022519"/>
    </source>
</evidence>
<dbReference type="RefSeq" id="WP_147235368.1">
    <property type="nucleotide sequence ID" value="NZ_JAZHFZ010000020.1"/>
</dbReference>
<dbReference type="Gene3D" id="3.40.50.300">
    <property type="entry name" value="P-loop containing nucleotide triphosphate hydrolases"/>
    <property type="match status" value="1"/>
</dbReference>
<dbReference type="GO" id="GO:0022857">
    <property type="term" value="F:transmembrane transporter activity"/>
    <property type="evidence" value="ECO:0007669"/>
    <property type="project" value="TreeGrafter"/>
</dbReference>
<dbReference type="InterPro" id="IPR027417">
    <property type="entry name" value="P-loop_NTPase"/>
</dbReference>
<keyword evidence="6" id="KW-0472">Membrane</keyword>
<evidence type="ECO:0000313" key="12">
    <source>
        <dbReference type="Proteomes" id="UP000321776"/>
    </source>
</evidence>
<comment type="similarity">
    <text evidence="8">Belongs to the ABC transporter superfamily. Macrolide exporter (TC 3.A.1.122) family.</text>
</comment>
<keyword evidence="13" id="KW-1185">Reference proteome</keyword>
<dbReference type="PANTHER" id="PTHR24220:SF452">
    <property type="entry name" value="ABC TRANSPORTER ATP-BINDING PROTEIN"/>
    <property type="match status" value="1"/>
</dbReference>
<reference evidence="11" key="2">
    <citation type="submission" date="2019-08" db="EMBL/GenBank/DDBJ databases">
        <authorList>
            <person name="Im W.-T."/>
        </authorList>
    </citation>
    <scope>NUCLEOTIDE SEQUENCE</scope>
    <source>
        <strain evidence="11">NF 2-5-3</strain>
    </source>
</reference>
<evidence type="ECO:0000256" key="6">
    <source>
        <dbReference type="ARBA" id="ARBA00022989"/>
    </source>
</evidence>
<dbReference type="InterPro" id="IPR017911">
    <property type="entry name" value="MacB-like_ATP-bd"/>
</dbReference>
<dbReference type="Proteomes" id="UP001481677">
    <property type="component" value="Unassembled WGS sequence"/>
</dbReference>
<dbReference type="Pfam" id="PF00005">
    <property type="entry name" value="ABC_tran"/>
    <property type="match status" value="1"/>
</dbReference>
<evidence type="ECO:0000313" key="11">
    <source>
        <dbReference type="EMBL" id="TXC82770.1"/>
    </source>
</evidence>
<keyword evidence="4" id="KW-0547">Nucleotide-binding</keyword>
<evidence type="ECO:0000256" key="5">
    <source>
        <dbReference type="ARBA" id="ARBA00022840"/>
    </source>
</evidence>
<dbReference type="GO" id="GO:0046677">
    <property type="term" value="P:response to antibiotic"/>
    <property type="evidence" value="ECO:0007669"/>
    <property type="project" value="UniProtKB-KW"/>
</dbReference>
<sequence>MSAPPDNASANANAHAAPPLVDIRHLVKSYRRGVQTVPVLSDITLAIGEGDFIALMGPSGSGKSTLLNLIAGIDRPDGGELRVGGLDITRLSESALAQWRAAHVGFIFQFYNLMPVLTAFENIELPLMLTRLSRKERRERVGLVLDMVNLGNRAHHYPSELSGGQQQRVAIARALITDPTLIVADEPTGDLDRASAEEVLAMMQRLNRELRKTIIMVTHDAHAAGAANALVHLEKGELIDGTAR</sequence>
<evidence type="ECO:0000313" key="13">
    <source>
        <dbReference type="Proteomes" id="UP001481677"/>
    </source>
</evidence>
<dbReference type="FunFam" id="3.40.50.300:FF:000032">
    <property type="entry name" value="Export ABC transporter ATP-binding protein"/>
    <property type="match status" value="1"/>
</dbReference>
<evidence type="ECO:0000313" key="10">
    <source>
        <dbReference type="EMBL" id="MEM5342963.1"/>
    </source>
</evidence>
<feature type="domain" description="ABC transporter" evidence="9">
    <location>
        <begin position="21"/>
        <end position="243"/>
    </location>
</feature>
<evidence type="ECO:0000256" key="7">
    <source>
        <dbReference type="ARBA" id="ARBA00023251"/>
    </source>
</evidence>
<keyword evidence="7" id="KW-0046">Antibiotic resistance</keyword>
<dbReference type="PROSITE" id="PS50893">
    <property type="entry name" value="ABC_TRANSPORTER_2"/>
    <property type="match status" value="1"/>
</dbReference>
<dbReference type="PANTHER" id="PTHR24220">
    <property type="entry name" value="IMPORT ATP-BINDING PROTEIN"/>
    <property type="match status" value="1"/>
</dbReference>
<dbReference type="EMBL" id="VOQS01000003">
    <property type="protein sequence ID" value="TXC82770.1"/>
    <property type="molecule type" value="Genomic_DNA"/>
</dbReference>
<keyword evidence="6" id="KW-0812">Transmembrane</keyword>
<evidence type="ECO:0000256" key="2">
    <source>
        <dbReference type="ARBA" id="ARBA00022475"/>
    </source>
</evidence>
<dbReference type="PROSITE" id="PS00211">
    <property type="entry name" value="ABC_TRANSPORTER_1"/>
    <property type="match status" value="1"/>
</dbReference>
<dbReference type="CDD" id="cd03255">
    <property type="entry name" value="ABC_MJ0796_LolCDE_FtsE"/>
    <property type="match status" value="1"/>
</dbReference>
<keyword evidence="1" id="KW-0813">Transport</keyword>
<dbReference type="InterPro" id="IPR017871">
    <property type="entry name" value="ABC_transporter-like_CS"/>
</dbReference>
<proteinExistence type="inferred from homology"/>
<dbReference type="AlphaFoldDB" id="A0A5C6VCP1"/>
<reference evidence="11 12" key="1">
    <citation type="journal article" date="2018" name="Int. J. Syst. Evol. Microbiol.">
        <title>Paraburkholderia azotifigens sp. nov., a nitrogen-fixing bacterium isolated from paddy soil.</title>
        <authorList>
            <person name="Choi G.M."/>
            <person name="Im W.T."/>
        </authorList>
    </citation>
    <scope>NUCLEOTIDE SEQUENCE [LARGE SCALE GENOMIC DNA]</scope>
    <source>
        <strain evidence="11 12">NF 2-5-3</strain>
    </source>
</reference>
<dbReference type="GO" id="GO:0016887">
    <property type="term" value="F:ATP hydrolysis activity"/>
    <property type="evidence" value="ECO:0007669"/>
    <property type="project" value="InterPro"/>
</dbReference>
<dbReference type="Proteomes" id="UP000321776">
    <property type="component" value="Unassembled WGS sequence"/>
</dbReference>
<dbReference type="GO" id="GO:0005886">
    <property type="term" value="C:plasma membrane"/>
    <property type="evidence" value="ECO:0007669"/>
    <property type="project" value="TreeGrafter"/>
</dbReference>
<keyword evidence="3" id="KW-0997">Cell inner membrane</keyword>
<comment type="caution">
    <text evidence="11">The sequence shown here is derived from an EMBL/GenBank/DDBJ whole genome shotgun (WGS) entry which is preliminary data.</text>
</comment>
<dbReference type="SMART" id="SM00382">
    <property type="entry name" value="AAA"/>
    <property type="match status" value="1"/>
</dbReference>
<organism evidence="11 12">
    <name type="scientific">Paraburkholderia azotifigens</name>
    <dbReference type="NCBI Taxonomy" id="2057004"/>
    <lineage>
        <taxon>Bacteria</taxon>
        <taxon>Pseudomonadati</taxon>
        <taxon>Pseudomonadota</taxon>
        <taxon>Betaproteobacteria</taxon>
        <taxon>Burkholderiales</taxon>
        <taxon>Burkholderiaceae</taxon>
        <taxon>Paraburkholderia</taxon>
    </lineage>
</organism>
<dbReference type="InterPro" id="IPR015854">
    <property type="entry name" value="ABC_transpr_LolD-like"/>
</dbReference>
<gene>
    <name evidence="11" type="ORF">FRZ40_20235</name>
    <name evidence="10" type="ORF">V4C56_25485</name>
</gene>
<name>A0A5C6VCP1_9BURK</name>
<dbReference type="InterPro" id="IPR003439">
    <property type="entry name" value="ABC_transporter-like_ATP-bd"/>
</dbReference>
<keyword evidence="6" id="KW-1133">Transmembrane helix</keyword>
<evidence type="ECO:0000259" key="9">
    <source>
        <dbReference type="PROSITE" id="PS50893"/>
    </source>
</evidence>
<accession>A0A5C6VCP1</accession>
<evidence type="ECO:0000256" key="8">
    <source>
        <dbReference type="ARBA" id="ARBA00038388"/>
    </source>
</evidence>
<dbReference type="InterPro" id="IPR003593">
    <property type="entry name" value="AAA+_ATPase"/>
</dbReference>